<feature type="non-terminal residue" evidence="2">
    <location>
        <position position="251"/>
    </location>
</feature>
<dbReference type="Pfam" id="PF20208">
    <property type="entry name" value="ARPP-1"/>
    <property type="match status" value="1"/>
</dbReference>
<dbReference type="AlphaFoldDB" id="X1BM12"/>
<dbReference type="EMBL" id="BART01021165">
    <property type="protein sequence ID" value="GAG96949.1"/>
    <property type="molecule type" value="Genomic_DNA"/>
</dbReference>
<evidence type="ECO:0000259" key="1">
    <source>
        <dbReference type="Pfam" id="PF20208"/>
    </source>
</evidence>
<evidence type="ECO:0000313" key="2">
    <source>
        <dbReference type="EMBL" id="GAG96949.1"/>
    </source>
</evidence>
<accession>X1BM12</accession>
<dbReference type="InterPro" id="IPR046699">
    <property type="entry name" value="ARPP-1"/>
</dbReference>
<proteinExistence type="predicted"/>
<protein>
    <recommendedName>
        <fullName evidence="1">ARG and Rhodanese-Phosphatase-superfamily-associated domain-containing protein</fullName>
    </recommendedName>
</protein>
<reference evidence="2" key="1">
    <citation type="journal article" date="2014" name="Front. Microbiol.">
        <title>High frequency of phylogenetically diverse reductive dehalogenase-homologous genes in deep subseafloor sedimentary metagenomes.</title>
        <authorList>
            <person name="Kawai M."/>
            <person name="Futagami T."/>
            <person name="Toyoda A."/>
            <person name="Takaki Y."/>
            <person name="Nishi S."/>
            <person name="Hori S."/>
            <person name="Arai W."/>
            <person name="Tsubouchi T."/>
            <person name="Morono Y."/>
            <person name="Uchiyama I."/>
            <person name="Ito T."/>
            <person name="Fujiyama A."/>
            <person name="Inagaki F."/>
            <person name="Takami H."/>
        </authorList>
    </citation>
    <scope>NUCLEOTIDE SEQUENCE</scope>
    <source>
        <strain evidence="2">Expedition CK06-06</strain>
    </source>
</reference>
<feature type="domain" description="ARG and Rhodanese-Phosphatase-superfamily-associated" evidence="1">
    <location>
        <begin position="31"/>
        <end position="245"/>
    </location>
</feature>
<comment type="caution">
    <text evidence="2">The sequence shown here is derived from an EMBL/GenBank/DDBJ whole genome shotgun (WGS) entry which is preliminary data.</text>
</comment>
<organism evidence="2">
    <name type="scientific">marine sediment metagenome</name>
    <dbReference type="NCBI Taxonomy" id="412755"/>
    <lineage>
        <taxon>unclassified sequences</taxon>
        <taxon>metagenomes</taxon>
        <taxon>ecological metagenomes</taxon>
    </lineage>
</organism>
<sequence>MMSNQMLVDRLLNEEYTVGEPWKLPKGTGFVLPILGAPPFPGRNYVLLQEVKDKVTFTDSGNISRVDVTNKVGSPVYIRKGTVLKAGTQPRSPISGYVLEPIPKTVPLAVNCIHASRGIRAGGIFNVRGLAPHSIYMALGNQSRTWASAGNWSRRTRAGGSGSAVRYASRAGGVSALSTSLSALGDDNIADALDRIEEVKGTVEDVLANIPGDHVNQVGIAVFDLRGVVAVETFDHPDSWQAFSDGLPEVT</sequence>
<gene>
    <name evidence="2" type="ORF">S01H4_39136</name>
</gene>
<name>X1BM12_9ZZZZ</name>